<evidence type="ECO:0000313" key="1">
    <source>
        <dbReference type="EMBL" id="KKK84476.1"/>
    </source>
</evidence>
<gene>
    <name evidence="1" type="ORF">LCGC14_2782950</name>
</gene>
<sequence>MVSRPKHVGTVRIGTTDALGEDYLLAETENQQAWQEQYLHEPPWAEGLPPILSAPSETWHLGGLKSKEGILGTSEYGQNTDARFPFRLLPGPLVSTVTLTGSASNPTKIFEALGYIWVVAGRRVFRVDPADDGIVESKDFGAGGTLGVDGIKWEDDTGLVTTDDADQSLWEVTAIGSPDTWAQAAAGIKPYRLAAGIDRLFGIEDSGLLRNVVSGLDPMVAINWADRIQCGETSTKPTGLLAFEKTVLAGKPEGLFGV</sequence>
<protein>
    <submittedName>
        <fullName evidence="1">Uncharacterized protein</fullName>
    </submittedName>
</protein>
<accession>A0A0F9BJB2</accession>
<dbReference type="AlphaFoldDB" id="A0A0F9BJB2"/>
<comment type="caution">
    <text evidence="1">The sequence shown here is derived from an EMBL/GenBank/DDBJ whole genome shotgun (WGS) entry which is preliminary data.</text>
</comment>
<dbReference type="EMBL" id="LAZR01051758">
    <property type="protein sequence ID" value="KKK84476.1"/>
    <property type="molecule type" value="Genomic_DNA"/>
</dbReference>
<reference evidence="1" key="1">
    <citation type="journal article" date="2015" name="Nature">
        <title>Complex archaea that bridge the gap between prokaryotes and eukaryotes.</title>
        <authorList>
            <person name="Spang A."/>
            <person name="Saw J.H."/>
            <person name="Jorgensen S.L."/>
            <person name="Zaremba-Niedzwiedzka K."/>
            <person name="Martijn J."/>
            <person name="Lind A.E."/>
            <person name="van Eijk R."/>
            <person name="Schleper C."/>
            <person name="Guy L."/>
            <person name="Ettema T.J."/>
        </authorList>
    </citation>
    <scope>NUCLEOTIDE SEQUENCE</scope>
</reference>
<organism evidence="1">
    <name type="scientific">marine sediment metagenome</name>
    <dbReference type="NCBI Taxonomy" id="412755"/>
    <lineage>
        <taxon>unclassified sequences</taxon>
        <taxon>metagenomes</taxon>
        <taxon>ecological metagenomes</taxon>
    </lineage>
</organism>
<proteinExistence type="predicted"/>
<name>A0A0F9BJB2_9ZZZZ</name>
<feature type="non-terminal residue" evidence="1">
    <location>
        <position position="258"/>
    </location>
</feature>